<organism evidence="2 3">
    <name type="scientific">Tachysurus vachellii</name>
    <name type="common">Darkbarbel catfish</name>
    <name type="synonym">Pelteobagrus vachellii</name>
    <dbReference type="NCBI Taxonomy" id="175792"/>
    <lineage>
        <taxon>Eukaryota</taxon>
        <taxon>Metazoa</taxon>
        <taxon>Chordata</taxon>
        <taxon>Craniata</taxon>
        <taxon>Vertebrata</taxon>
        <taxon>Euteleostomi</taxon>
        <taxon>Actinopterygii</taxon>
        <taxon>Neopterygii</taxon>
        <taxon>Teleostei</taxon>
        <taxon>Ostariophysi</taxon>
        <taxon>Siluriformes</taxon>
        <taxon>Bagridae</taxon>
        <taxon>Tachysurus</taxon>
    </lineage>
</organism>
<proteinExistence type="predicted"/>
<gene>
    <name evidence="2" type="ORF">Q7C36_002540</name>
</gene>
<evidence type="ECO:0000313" key="2">
    <source>
        <dbReference type="EMBL" id="KAK2866484.1"/>
    </source>
</evidence>
<keyword evidence="3" id="KW-1185">Reference proteome</keyword>
<sequence>MTIKITHDFKVLVKHFKKKNEEEEHGGVGSAQGGGGGDEKGGGGGGSLHGSVQSAELALKANSL</sequence>
<dbReference type="EMBL" id="JAVHJS010000002">
    <property type="protein sequence ID" value="KAK2866484.1"/>
    <property type="molecule type" value="Genomic_DNA"/>
</dbReference>
<name>A0AA88P6X5_TACVA</name>
<dbReference type="Proteomes" id="UP001187315">
    <property type="component" value="Unassembled WGS sequence"/>
</dbReference>
<protein>
    <submittedName>
        <fullName evidence="2">Uncharacterized protein</fullName>
    </submittedName>
</protein>
<reference evidence="2" key="1">
    <citation type="submission" date="2023-08" db="EMBL/GenBank/DDBJ databases">
        <title>Pelteobagrus vachellii genome.</title>
        <authorList>
            <person name="Liu H."/>
        </authorList>
    </citation>
    <scope>NUCLEOTIDE SEQUENCE</scope>
    <source>
        <strain evidence="2">PRFRI_2022a</strain>
        <tissue evidence="2">Muscle</tissue>
    </source>
</reference>
<evidence type="ECO:0000256" key="1">
    <source>
        <dbReference type="SAM" id="MobiDB-lite"/>
    </source>
</evidence>
<accession>A0AA88P6X5</accession>
<comment type="caution">
    <text evidence="2">The sequence shown here is derived from an EMBL/GenBank/DDBJ whole genome shotgun (WGS) entry which is preliminary data.</text>
</comment>
<evidence type="ECO:0000313" key="3">
    <source>
        <dbReference type="Proteomes" id="UP001187315"/>
    </source>
</evidence>
<feature type="compositionally biased region" description="Gly residues" evidence="1">
    <location>
        <begin position="27"/>
        <end position="48"/>
    </location>
</feature>
<feature type="region of interest" description="Disordered" evidence="1">
    <location>
        <begin position="17"/>
        <end position="64"/>
    </location>
</feature>
<dbReference type="AlphaFoldDB" id="A0AA88P6X5"/>